<gene>
    <name evidence="2" type="ORF">TMPK1_06680</name>
</gene>
<organism evidence="2 3">
    <name type="scientific">Roseiterribacter gracilis</name>
    <dbReference type="NCBI Taxonomy" id="2812848"/>
    <lineage>
        <taxon>Bacteria</taxon>
        <taxon>Pseudomonadati</taxon>
        <taxon>Pseudomonadota</taxon>
        <taxon>Alphaproteobacteria</taxon>
        <taxon>Rhodospirillales</taxon>
        <taxon>Roseiterribacteraceae</taxon>
        <taxon>Roseiterribacter</taxon>
    </lineage>
</organism>
<protein>
    <recommendedName>
        <fullName evidence="4">DUF2927 domain-containing protein</fullName>
    </recommendedName>
</protein>
<keyword evidence="3" id="KW-1185">Reference proteome</keyword>
<evidence type="ECO:0008006" key="4">
    <source>
        <dbReference type="Google" id="ProtNLM"/>
    </source>
</evidence>
<comment type="caution">
    <text evidence="2">The sequence shown here is derived from an EMBL/GenBank/DDBJ whole genome shotgun (WGS) entry which is preliminary data.</text>
</comment>
<feature type="signal peptide" evidence="1">
    <location>
        <begin position="1"/>
        <end position="30"/>
    </location>
</feature>
<sequence length="287" mass="31373">MQKLLRGMRRFTTGLTVAGLTFLVMQPVQAQGVDLPAYARSAMEVCEPTDFLCRHLRYAFSPTLRNGRRSGPLHLWHGTMRVATSGLSDDGRAQFVDILRGLAMRAHIEVIEVPSDDAAGGRSDANVLFLAGDDIEALAKAPRVASLNRPNTDGVDRTLLLRETPYAFLLTRPSDDITKPRMEHCVMAATKQRLTEQAALTFARLSFRCLTGARTSDVIQPSLLNTVTAASPLASADGARMSALDSELLKAMYDPTLNQERFPASETTDKIVARLHAMGFGSDGKQR</sequence>
<dbReference type="EMBL" id="BOPV01000001">
    <property type="protein sequence ID" value="GIL38431.1"/>
    <property type="molecule type" value="Genomic_DNA"/>
</dbReference>
<dbReference type="Proteomes" id="UP000681075">
    <property type="component" value="Unassembled WGS sequence"/>
</dbReference>
<accession>A0A8S8X953</accession>
<dbReference type="AlphaFoldDB" id="A0A8S8X953"/>
<evidence type="ECO:0000256" key="1">
    <source>
        <dbReference type="SAM" id="SignalP"/>
    </source>
</evidence>
<feature type="chain" id="PRO_5035835076" description="DUF2927 domain-containing protein" evidence="1">
    <location>
        <begin position="31"/>
        <end position="287"/>
    </location>
</feature>
<evidence type="ECO:0000313" key="2">
    <source>
        <dbReference type="EMBL" id="GIL38431.1"/>
    </source>
</evidence>
<proteinExistence type="predicted"/>
<evidence type="ECO:0000313" key="3">
    <source>
        <dbReference type="Proteomes" id="UP000681075"/>
    </source>
</evidence>
<reference evidence="2" key="1">
    <citation type="submission" date="2021-02" db="EMBL/GenBank/DDBJ databases">
        <title>Genome sequence of Rhodospirillales sp. strain TMPK1 isolated from soil.</title>
        <authorList>
            <person name="Nakai R."/>
            <person name="Kusada H."/>
            <person name="Tamaki H."/>
        </authorList>
    </citation>
    <scope>NUCLEOTIDE SEQUENCE</scope>
    <source>
        <strain evidence="2">TMPK1</strain>
    </source>
</reference>
<dbReference type="RefSeq" id="WP_420241455.1">
    <property type="nucleotide sequence ID" value="NZ_BOPV01000001.1"/>
</dbReference>
<name>A0A8S8X953_9PROT</name>
<keyword evidence="1" id="KW-0732">Signal</keyword>